<evidence type="ECO:0000256" key="1">
    <source>
        <dbReference type="ARBA" id="ARBA00004120"/>
    </source>
</evidence>
<dbReference type="EMBL" id="CAJNOU010001408">
    <property type="protein sequence ID" value="CAF1199836.1"/>
    <property type="molecule type" value="Genomic_DNA"/>
</dbReference>
<keyword evidence="12" id="KW-0966">Cell projection</keyword>
<dbReference type="Proteomes" id="UP000663874">
    <property type="component" value="Unassembled WGS sequence"/>
</dbReference>
<dbReference type="PROSITE" id="PS51419">
    <property type="entry name" value="RAB"/>
    <property type="match status" value="1"/>
</dbReference>
<evidence type="ECO:0000256" key="5">
    <source>
        <dbReference type="ARBA" id="ARBA00022483"/>
    </source>
</evidence>
<keyword evidence="5" id="KW-0268">Exocytosis</keyword>
<sequence length="381" mass="43967">MTTLITDDHPNTLLDHQWISSDQAVEYLKTIKERTDNQLRDFSLLFNPTLSAGLVVKQYRYKILLVGKTGCGKTSLIRALMGKEFSTINAQPTLGIQTTNIYWPVRVNQPNKPIFMFRLDFWDVGHTSSTRFDYIDKDSVDSLDMILFVVSATDRESFNELPTLIEQKRSQCSTSRPFISLVFVTKFDQLAVLTENDAKEFQAKYKIPVYLCSNTYSNMRLATSYLNLIAEKLYRRDLELIGQKNLPLNNILLRDLKRLGHLSRADRSSGDQIVQVAEAIQNLLDAREIDNFENKWILYSVEQNNNNKQITQNEKQQRLEEEKNLFNEQKNLGNQMKEAKFLIDEETNRLEGELKSGTLSKVHASKRLIVGGHEKLTFVNE</sequence>
<dbReference type="GO" id="GO:0003924">
    <property type="term" value="F:GTPase activity"/>
    <property type="evidence" value="ECO:0007669"/>
    <property type="project" value="InterPro"/>
</dbReference>
<dbReference type="PANTHER" id="PTHR14983">
    <property type="entry name" value="CILIOGENESIS AND PLANAR POLARITY EFFECTOR 2"/>
    <property type="match status" value="1"/>
</dbReference>
<dbReference type="GO" id="GO:0030030">
    <property type="term" value="P:cell projection organization"/>
    <property type="evidence" value="ECO:0007669"/>
    <property type="project" value="UniProtKB-KW"/>
</dbReference>
<dbReference type="CDD" id="cd00882">
    <property type="entry name" value="Ras_like_GTPase"/>
    <property type="match status" value="1"/>
</dbReference>
<evidence type="ECO:0000256" key="8">
    <source>
        <dbReference type="ARBA" id="ARBA00022927"/>
    </source>
</evidence>
<dbReference type="GO" id="GO:0015031">
    <property type="term" value="P:protein transport"/>
    <property type="evidence" value="ECO:0007669"/>
    <property type="project" value="UniProtKB-KW"/>
</dbReference>
<comment type="caution">
    <text evidence="14">The sequence shown here is derived from an EMBL/GenBank/DDBJ whole genome shotgun (WGS) entry which is preliminary data.</text>
</comment>
<evidence type="ECO:0000256" key="13">
    <source>
        <dbReference type="ARBA" id="ARBA00030243"/>
    </source>
</evidence>
<dbReference type="InterPro" id="IPR027417">
    <property type="entry name" value="P-loop_NTPase"/>
</dbReference>
<dbReference type="SUPFAM" id="SSF52540">
    <property type="entry name" value="P-loop containing nucleoside triphosphate hydrolases"/>
    <property type="match status" value="1"/>
</dbReference>
<reference evidence="14" key="1">
    <citation type="submission" date="2021-02" db="EMBL/GenBank/DDBJ databases">
        <authorList>
            <person name="Nowell W R."/>
        </authorList>
    </citation>
    <scope>NUCLEOTIDE SEQUENCE</scope>
</reference>
<keyword evidence="10" id="KW-0547">Nucleotide-binding</keyword>
<organism evidence="14 16">
    <name type="scientific">Rotaria sordida</name>
    <dbReference type="NCBI Taxonomy" id="392033"/>
    <lineage>
        <taxon>Eukaryota</taxon>
        <taxon>Metazoa</taxon>
        <taxon>Spiralia</taxon>
        <taxon>Gnathifera</taxon>
        <taxon>Rotifera</taxon>
        <taxon>Eurotatoria</taxon>
        <taxon>Bdelloidea</taxon>
        <taxon>Philodinida</taxon>
        <taxon>Philodinidae</taxon>
        <taxon>Rotaria</taxon>
    </lineage>
</organism>
<comment type="similarity">
    <text evidence="2">Belongs to the small GTPase superfamily. Rab family.</text>
</comment>
<protein>
    <recommendedName>
        <fullName evidence="3">Ciliogenesis and planar polarity effector 2</fullName>
    </recommendedName>
    <alternativeName>
        <fullName evidence="13">REM2- and Rab-like small GTPase 1</fullName>
    </alternativeName>
</protein>
<dbReference type="EMBL" id="CAJOBE010004195">
    <property type="protein sequence ID" value="CAF3920896.1"/>
    <property type="molecule type" value="Genomic_DNA"/>
</dbReference>
<keyword evidence="9" id="KW-0969">Cilium</keyword>
<keyword evidence="8" id="KW-0653">Protein transport</keyword>
<evidence type="ECO:0000256" key="9">
    <source>
        <dbReference type="ARBA" id="ARBA00023069"/>
    </source>
</evidence>
<evidence type="ECO:0000313" key="14">
    <source>
        <dbReference type="EMBL" id="CAF1199836.1"/>
    </source>
</evidence>
<evidence type="ECO:0000256" key="12">
    <source>
        <dbReference type="ARBA" id="ARBA00023273"/>
    </source>
</evidence>
<evidence type="ECO:0000313" key="15">
    <source>
        <dbReference type="EMBL" id="CAF3920896.1"/>
    </source>
</evidence>
<evidence type="ECO:0000256" key="6">
    <source>
        <dbReference type="ARBA" id="ARBA00022490"/>
    </source>
</evidence>
<dbReference type="Pfam" id="PF00071">
    <property type="entry name" value="Ras"/>
    <property type="match status" value="1"/>
</dbReference>
<evidence type="ECO:0000256" key="3">
    <source>
        <dbReference type="ARBA" id="ARBA00021423"/>
    </source>
</evidence>
<dbReference type="Proteomes" id="UP000663889">
    <property type="component" value="Unassembled WGS sequence"/>
</dbReference>
<keyword evidence="6" id="KW-0963">Cytoplasm</keyword>
<proteinExistence type="inferred from homology"/>
<evidence type="ECO:0000256" key="2">
    <source>
        <dbReference type="ARBA" id="ARBA00006270"/>
    </source>
</evidence>
<dbReference type="GO" id="GO:0005525">
    <property type="term" value="F:GTP binding"/>
    <property type="evidence" value="ECO:0007669"/>
    <property type="project" value="UniProtKB-KW"/>
</dbReference>
<keyword evidence="10" id="KW-0342">GTP-binding</keyword>
<dbReference type="PANTHER" id="PTHR14983:SF1">
    <property type="entry name" value="CILIOGENESIS AND PLANAR POLARITY EFFECTOR 2"/>
    <property type="match status" value="1"/>
</dbReference>
<evidence type="ECO:0000256" key="10">
    <source>
        <dbReference type="ARBA" id="ARBA00023134"/>
    </source>
</evidence>
<dbReference type="AlphaFoldDB" id="A0A814W6B6"/>
<evidence type="ECO:0000256" key="11">
    <source>
        <dbReference type="ARBA" id="ARBA00023212"/>
    </source>
</evidence>
<gene>
    <name evidence="15" type="ORF">FNK824_LOCUS21612</name>
    <name evidence="14" type="ORF">SEV965_LOCUS21080</name>
</gene>
<keyword evidence="11" id="KW-0206">Cytoskeleton</keyword>
<dbReference type="SMART" id="SM00175">
    <property type="entry name" value="RAB"/>
    <property type="match status" value="1"/>
</dbReference>
<evidence type="ECO:0000256" key="4">
    <source>
        <dbReference type="ARBA" id="ARBA00022448"/>
    </source>
</evidence>
<evidence type="ECO:0000256" key="7">
    <source>
        <dbReference type="ARBA" id="ARBA00022794"/>
    </source>
</evidence>
<name>A0A814W6B6_9BILA</name>
<comment type="subcellular location">
    <subcellularLocation>
        <location evidence="1">Cytoplasm</location>
        <location evidence="1">Cytoskeleton</location>
        <location evidence="1">Cilium basal body</location>
    </subcellularLocation>
</comment>
<dbReference type="InterPro" id="IPR039677">
    <property type="entry name" value="RSG1"/>
</dbReference>
<keyword evidence="4" id="KW-0813">Transport</keyword>
<dbReference type="Gene3D" id="3.40.50.300">
    <property type="entry name" value="P-loop containing nucleotide triphosphate hydrolases"/>
    <property type="match status" value="1"/>
</dbReference>
<evidence type="ECO:0000313" key="16">
    <source>
        <dbReference type="Proteomes" id="UP000663889"/>
    </source>
</evidence>
<keyword evidence="7" id="KW-0970">Cilium biogenesis/degradation</keyword>
<dbReference type="InterPro" id="IPR001806">
    <property type="entry name" value="Small_GTPase"/>
</dbReference>
<accession>A0A814W6B6</accession>
<dbReference type="GO" id="GO:0006887">
    <property type="term" value="P:exocytosis"/>
    <property type="evidence" value="ECO:0007669"/>
    <property type="project" value="UniProtKB-KW"/>
</dbReference>